<dbReference type="GO" id="GO:0030001">
    <property type="term" value="P:metal ion transport"/>
    <property type="evidence" value="ECO:0007669"/>
    <property type="project" value="UniProtKB-ARBA"/>
</dbReference>
<protein>
    <submittedName>
        <fullName evidence="9">Potassium uptake TrkH family protein</fullName>
    </submittedName>
</protein>
<feature type="transmembrane region" description="Helical" evidence="8">
    <location>
        <begin position="219"/>
        <end position="240"/>
    </location>
</feature>
<feature type="transmembrane region" description="Helical" evidence="8">
    <location>
        <begin position="49"/>
        <end position="73"/>
    </location>
</feature>
<evidence type="ECO:0000256" key="8">
    <source>
        <dbReference type="SAM" id="Phobius"/>
    </source>
</evidence>
<dbReference type="RefSeq" id="WP_101445715.1">
    <property type="nucleotide sequence ID" value="NZ_PJMU01000003.1"/>
</dbReference>
<keyword evidence="7 8" id="KW-0472">Membrane</keyword>
<comment type="caution">
    <text evidence="9">The sequence shown here is derived from an EMBL/GenBank/DDBJ whole genome shotgun (WGS) entry which is preliminary data.</text>
</comment>
<evidence type="ECO:0000313" key="9">
    <source>
        <dbReference type="EMBL" id="PKV63168.1"/>
    </source>
</evidence>
<evidence type="ECO:0000313" key="10">
    <source>
        <dbReference type="Proteomes" id="UP000233782"/>
    </source>
</evidence>
<dbReference type="GO" id="GO:0005886">
    <property type="term" value="C:plasma membrane"/>
    <property type="evidence" value="ECO:0007669"/>
    <property type="project" value="UniProtKB-SubCell"/>
</dbReference>
<dbReference type="OrthoDB" id="9810952at2"/>
<feature type="transmembrane region" description="Helical" evidence="8">
    <location>
        <begin position="438"/>
        <end position="458"/>
    </location>
</feature>
<name>A0A2N3U8T7_9BACT</name>
<evidence type="ECO:0000256" key="3">
    <source>
        <dbReference type="ARBA" id="ARBA00022475"/>
    </source>
</evidence>
<dbReference type="GO" id="GO:0008324">
    <property type="term" value="F:monoatomic cation transmembrane transporter activity"/>
    <property type="evidence" value="ECO:0007669"/>
    <property type="project" value="InterPro"/>
</dbReference>
<evidence type="ECO:0000256" key="7">
    <source>
        <dbReference type="ARBA" id="ARBA00023136"/>
    </source>
</evidence>
<evidence type="ECO:0000256" key="2">
    <source>
        <dbReference type="ARBA" id="ARBA00022448"/>
    </source>
</evidence>
<dbReference type="EMBL" id="PJMU01000003">
    <property type="protein sequence ID" value="PKV63168.1"/>
    <property type="molecule type" value="Genomic_DNA"/>
</dbReference>
<dbReference type="Proteomes" id="UP000233782">
    <property type="component" value="Unassembled WGS sequence"/>
</dbReference>
<feature type="transmembrane region" description="Helical" evidence="8">
    <location>
        <begin position="274"/>
        <end position="294"/>
    </location>
</feature>
<feature type="transmembrane region" description="Helical" evidence="8">
    <location>
        <begin position="85"/>
        <end position="104"/>
    </location>
</feature>
<keyword evidence="3" id="KW-1003">Cell membrane</keyword>
<keyword evidence="2" id="KW-0813">Transport</keyword>
<feature type="transmembrane region" description="Helical" evidence="8">
    <location>
        <begin position="380"/>
        <end position="403"/>
    </location>
</feature>
<dbReference type="PANTHER" id="PTHR32024:SF1">
    <property type="entry name" value="KTR SYSTEM POTASSIUM UPTAKE PROTEIN B"/>
    <property type="match status" value="1"/>
</dbReference>
<keyword evidence="10" id="KW-1185">Reference proteome</keyword>
<proteinExistence type="predicted"/>
<evidence type="ECO:0000256" key="5">
    <source>
        <dbReference type="ARBA" id="ARBA00022989"/>
    </source>
</evidence>
<comment type="subcellular location">
    <subcellularLocation>
        <location evidence="1">Cell membrane</location>
        <topology evidence="1">Multi-pass membrane protein</topology>
    </subcellularLocation>
</comment>
<reference evidence="9 10" key="1">
    <citation type="submission" date="2017-12" db="EMBL/GenBank/DDBJ databases">
        <title>Genomic Encyclopedia of Type Strains, Phase III (KMG-III): the genomes of soil and plant-associated and newly described type strains.</title>
        <authorList>
            <person name="Whitman W."/>
        </authorList>
    </citation>
    <scope>NUCLEOTIDE SEQUENCE [LARGE SCALE GENOMIC DNA]</scope>
    <source>
        <strain evidence="9 10">LP43</strain>
    </source>
</reference>
<feature type="transmembrane region" description="Helical" evidence="8">
    <location>
        <begin position="156"/>
        <end position="176"/>
    </location>
</feature>
<feature type="transmembrane region" description="Helical" evidence="8">
    <location>
        <begin position="24"/>
        <end position="43"/>
    </location>
</feature>
<sequence length="599" mass="65987">MGTEGLNRALYGSKLKAYALMRRTTYLLAILSVGLLIYAHGIAQEPATIQLLFNAIDAILSIFVVIYLLRILYAFERVKFLKRTWFEGVLMALIFINEVTTYGLGESIIYTVLERFDIPLSEELYRVAVSLFMLLLLLIELLETRVHLKTLQIKPTITFLLSFLFLILAGAGLLMMPNMTNSPGSMRLIDALFMATSASCVTGLAVVDPGTYFTFSGQVVLLMLVQLGGLGILTFATFFATLMRQGIGIKQHVAMFELMESESLFSTKNLLRKLVLMTFSIEAIGAVILFMTWGPNAEFESVGSKIFFSVFHAVSAFCNAGLSLYPEGLYTEPVRFAYVLHLTVAGLILFGGIGFPTIIDVLSPKAMRSRMRTPWKNWRLLSRITIFTSAALIAMGTVGFFLLEYFNTLAHLSFVEAVIASFFQAVTTRTAGFNTLDISALNVPTLLMFIFLMFIGASPGSTGGGIKTTTFTIILLSVWATIRGKRNVEIGRRTIPHSVSYKAFSVFTFAAMINIFFLFILTITDSQFDIFRLAFEQVSAFATVGLSTGITAGLSDPGKSVIILSMFMGRVGTLTLALALSTRATTTAYKYPETHVPVG</sequence>
<feature type="transmembrane region" description="Helical" evidence="8">
    <location>
        <begin position="124"/>
        <end position="144"/>
    </location>
</feature>
<organism evidence="9 10">
    <name type="scientific">Pontibacter ramchanderi</name>
    <dbReference type="NCBI Taxonomy" id="1179743"/>
    <lineage>
        <taxon>Bacteria</taxon>
        <taxon>Pseudomonadati</taxon>
        <taxon>Bacteroidota</taxon>
        <taxon>Cytophagia</taxon>
        <taxon>Cytophagales</taxon>
        <taxon>Hymenobacteraceae</taxon>
        <taxon>Pontibacter</taxon>
    </lineage>
</organism>
<dbReference type="PANTHER" id="PTHR32024">
    <property type="entry name" value="TRK SYSTEM POTASSIUM UPTAKE PROTEIN TRKG-RELATED"/>
    <property type="match status" value="1"/>
</dbReference>
<feature type="transmembrane region" description="Helical" evidence="8">
    <location>
        <begin position="561"/>
        <end position="580"/>
    </location>
</feature>
<accession>A0A2N3U8T7</accession>
<evidence type="ECO:0000256" key="1">
    <source>
        <dbReference type="ARBA" id="ARBA00004651"/>
    </source>
</evidence>
<feature type="transmembrane region" description="Helical" evidence="8">
    <location>
        <begin position="503"/>
        <end position="523"/>
    </location>
</feature>
<keyword evidence="6" id="KW-0406">Ion transport</keyword>
<evidence type="ECO:0000256" key="4">
    <source>
        <dbReference type="ARBA" id="ARBA00022692"/>
    </source>
</evidence>
<feature type="transmembrane region" description="Helical" evidence="8">
    <location>
        <begin position="464"/>
        <end position="482"/>
    </location>
</feature>
<keyword evidence="4 8" id="KW-0812">Transmembrane</keyword>
<dbReference type="Pfam" id="PF02386">
    <property type="entry name" value="TrkH"/>
    <property type="match status" value="1"/>
</dbReference>
<gene>
    <name evidence="9" type="ORF">BD749_3007</name>
</gene>
<keyword evidence="5 8" id="KW-1133">Transmembrane helix</keyword>
<dbReference type="AlphaFoldDB" id="A0A2N3U8T7"/>
<evidence type="ECO:0000256" key="6">
    <source>
        <dbReference type="ARBA" id="ARBA00023065"/>
    </source>
</evidence>
<dbReference type="InterPro" id="IPR003445">
    <property type="entry name" value="Cat_transpt"/>
</dbReference>
<feature type="transmembrane region" description="Helical" evidence="8">
    <location>
        <begin position="409"/>
        <end position="426"/>
    </location>
</feature>
<feature type="transmembrane region" description="Helical" evidence="8">
    <location>
        <begin position="337"/>
        <end position="359"/>
    </location>
</feature>